<dbReference type="AlphaFoldDB" id="A0A9D7IAS5"/>
<evidence type="ECO:0000313" key="11">
    <source>
        <dbReference type="Proteomes" id="UP000886602"/>
    </source>
</evidence>
<dbReference type="InterPro" id="IPR004089">
    <property type="entry name" value="MCPsignal_dom"/>
</dbReference>
<keyword evidence="6 8" id="KW-0807">Transducer</keyword>
<evidence type="ECO:0000256" key="3">
    <source>
        <dbReference type="ARBA" id="ARBA00022692"/>
    </source>
</evidence>
<evidence type="ECO:0000256" key="5">
    <source>
        <dbReference type="ARBA" id="ARBA00023136"/>
    </source>
</evidence>
<dbReference type="PROSITE" id="PS50111">
    <property type="entry name" value="CHEMOTAXIS_TRANSDUC_2"/>
    <property type="match status" value="1"/>
</dbReference>
<dbReference type="GO" id="GO:0005886">
    <property type="term" value="C:plasma membrane"/>
    <property type="evidence" value="ECO:0007669"/>
    <property type="project" value="UniProtKB-SubCell"/>
</dbReference>
<protein>
    <submittedName>
        <fullName evidence="10">Methyl-accepting chemotaxis protein</fullName>
    </submittedName>
</protein>
<evidence type="ECO:0000256" key="8">
    <source>
        <dbReference type="PROSITE-ProRule" id="PRU00284"/>
    </source>
</evidence>
<dbReference type="Proteomes" id="UP000886602">
    <property type="component" value="Unassembled WGS sequence"/>
</dbReference>
<reference evidence="10" key="1">
    <citation type="submission" date="2020-10" db="EMBL/GenBank/DDBJ databases">
        <title>Connecting structure to function with the recovery of over 1000 high-quality activated sludge metagenome-assembled genomes encoding full-length rRNA genes using long-read sequencing.</title>
        <authorList>
            <person name="Singleton C.M."/>
            <person name="Petriglieri F."/>
            <person name="Kristensen J.M."/>
            <person name="Kirkegaard R.H."/>
            <person name="Michaelsen T.Y."/>
            <person name="Andersen M.H."/>
            <person name="Karst S.M."/>
            <person name="Dueholm M.S."/>
            <person name="Nielsen P.H."/>
            <person name="Albertsen M."/>
        </authorList>
    </citation>
    <scope>NUCLEOTIDE SEQUENCE</scope>
    <source>
        <strain evidence="10">EsbW_18-Q3-R4-48_MAXAC.044</strain>
    </source>
</reference>
<dbReference type="EMBL" id="JADJNC010000067">
    <property type="protein sequence ID" value="MBK7425477.1"/>
    <property type="molecule type" value="Genomic_DNA"/>
</dbReference>
<dbReference type="SMART" id="SM01049">
    <property type="entry name" value="Cache_2"/>
    <property type="match status" value="1"/>
</dbReference>
<keyword evidence="5" id="KW-0472">Membrane</keyword>
<name>A0A9D7IAS5_9RHOO</name>
<dbReference type="Gene3D" id="1.10.287.950">
    <property type="entry name" value="Methyl-accepting chemotaxis protein"/>
    <property type="match status" value="1"/>
</dbReference>
<evidence type="ECO:0000256" key="1">
    <source>
        <dbReference type="ARBA" id="ARBA00004651"/>
    </source>
</evidence>
<comment type="caution">
    <text evidence="10">The sequence shown here is derived from an EMBL/GenBank/DDBJ whole genome shotgun (WGS) entry which is preliminary data.</text>
</comment>
<sequence>MLDRMKLKTKIILLVVAALLGMVVIASLSAFATKRDLTEGRKVLIRSIIESAHNTAAFYHAQEVAGALTREQAQKAVIDTLLAARYGGADGKTEYVYALTMEGVFVAHVKTELIGQNVLEKLVDGQGRFTLKDIIAAAKSGPGGAFVDTAFPRPGEKLAVEKLQFAKHFAPWNWVIGTGVYMDDIDTEFNHRLAKDLTVTGVLLAAIALLGFTIARGVLRQVGGEPAEAIELMTRAASGDLTVEVRSAAKGSMLASLGEMVGAIRTMVSEISHSSTRLTQGAESISTASRDVAMASERQSDATQTMAAAIEEMTVSINHISDSAKDTQENSLTSVSLSEDGCGRVESATHEIREIATRVSDASGRIRKLEERANQISSIAGVIKDIAGQTNLLALNAAIEAARAGEQGRGFAVVADEVRKLAERTSAATIEIEQMIAGIQSDTVQVVGVMDAALPQVAAGVEAAEGAAESLRMIKDGAQTTLERIREVADSTKEQSIASNSIAQKVEEIASMVEETSAAMHSTAETADELEKISSELTRLISRFRC</sequence>
<evidence type="ECO:0000256" key="6">
    <source>
        <dbReference type="ARBA" id="ARBA00023224"/>
    </source>
</evidence>
<dbReference type="SMART" id="SM00283">
    <property type="entry name" value="MA"/>
    <property type="match status" value="1"/>
</dbReference>
<dbReference type="FunFam" id="1.10.287.950:FF:000001">
    <property type="entry name" value="Methyl-accepting chemotaxis sensory transducer"/>
    <property type="match status" value="1"/>
</dbReference>
<gene>
    <name evidence="10" type="ORF">IPJ48_21640</name>
</gene>
<dbReference type="InterPro" id="IPR033480">
    <property type="entry name" value="sCache_2"/>
</dbReference>
<dbReference type="SUPFAM" id="SSF58104">
    <property type="entry name" value="Methyl-accepting chemotaxis protein (MCP) signaling domain"/>
    <property type="match status" value="1"/>
</dbReference>
<keyword evidence="3" id="KW-0812">Transmembrane</keyword>
<dbReference type="GO" id="GO:0004888">
    <property type="term" value="F:transmembrane signaling receptor activity"/>
    <property type="evidence" value="ECO:0007669"/>
    <property type="project" value="InterPro"/>
</dbReference>
<evidence type="ECO:0000313" key="10">
    <source>
        <dbReference type="EMBL" id="MBK7425477.1"/>
    </source>
</evidence>
<comment type="similarity">
    <text evidence="7">Belongs to the methyl-accepting chemotaxis (MCP) protein family.</text>
</comment>
<dbReference type="PANTHER" id="PTHR32089">
    <property type="entry name" value="METHYL-ACCEPTING CHEMOTAXIS PROTEIN MCPB"/>
    <property type="match status" value="1"/>
</dbReference>
<dbReference type="Pfam" id="PF00015">
    <property type="entry name" value="MCPsignal"/>
    <property type="match status" value="1"/>
</dbReference>
<dbReference type="CDD" id="cd11386">
    <property type="entry name" value="MCP_signal"/>
    <property type="match status" value="1"/>
</dbReference>
<dbReference type="Pfam" id="PF17200">
    <property type="entry name" value="sCache_2"/>
    <property type="match status" value="1"/>
</dbReference>
<evidence type="ECO:0000256" key="7">
    <source>
        <dbReference type="ARBA" id="ARBA00029447"/>
    </source>
</evidence>
<keyword evidence="4" id="KW-1133">Transmembrane helix</keyword>
<keyword evidence="2" id="KW-1003">Cell membrane</keyword>
<comment type="subcellular location">
    <subcellularLocation>
        <location evidence="1">Cell membrane</location>
        <topology evidence="1">Multi-pass membrane protein</topology>
    </subcellularLocation>
</comment>
<dbReference type="GO" id="GO:0007165">
    <property type="term" value="P:signal transduction"/>
    <property type="evidence" value="ECO:0007669"/>
    <property type="project" value="UniProtKB-KW"/>
</dbReference>
<dbReference type="PRINTS" id="PR00260">
    <property type="entry name" value="CHEMTRNSDUCR"/>
</dbReference>
<dbReference type="InterPro" id="IPR004090">
    <property type="entry name" value="Chemotax_Me-accpt_rcpt"/>
</dbReference>
<proteinExistence type="inferred from homology"/>
<evidence type="ECO:0000256" key="4">
    <source>
        <dbReference type="ARBA" id="ARBA00022989"/>
    </source>
</evidence>
<feature type="domain" description="Methyl-accepting transducer" evidence="9">
    <location>
        <begin position="274"/>
        <end position="510"/>
    </location>
</feature>
<evidence type="ECO:0000259" key="9">
    <source>
        <dbReference type="PROSITE" id="PS50111"/>
    </source>
</evidence>
<dbReference type="Gene3D" id="3.30.450.20">
    <property type="entry name" value="PAS domain"/>
    <property type="match status" value="1"/>
</dbReference>
<dbReference type="GO" id="GO:0006935">
    <property type="term" value="P:chemotaxis"/>
    <property type="evidence" value="ECO:0007669"/>
    <property type="project" value="InterPro"/>
</dbReference>
<dbReference type="PANTHER" id="PTHR32089:SF112">
    <property type="entry name" value="LYSOZYME-LIKE PROTEIN-RELATED"/>
    <property type="match status" value="1"/>
</dbReference>
<accession>A0A9D7IAS5</accession>
<evidence type="ECO:0000256" key="2">
    <source>
        <dbReference type="ARBA" id="ARBA00022475"/>
    </source>
</evidence>
<organism evidence="10 11">
    <name type="scientific">Candidatus Propionivibrio dominans</name>
    <dbReference type="NCBI Taxonomy" id="2954373"/>
    <lineage>
        <taxon>Bacteria</taxon>
        <taxon>Pseudomonadati</taxon>
        <taxon>Pseudomonadota</taxon>
        <taxon>Betaproteobacteria</taxon>
        <taxon>Rhodocyclales</taxon>
        <taxon>Rhodocyclaceae</taxon>
        <taxon>Propionivibrio</taxon>
    </lineage>
</organism>